<reference evidence="2" key="1">
    <citation type="journal article" date="2021" name="PeerJ">
        <title>Extensive microbial diversity within the chicken gut microbiome revealed by metagenomics and culture.</title>
        <authorList>
            <person name="Gilroy R."/>
            <person name="Ravi A."/>
            <person name="Getino M."/>
            <person name="Pursley I."/>
            <person name="Horton D.L."/>
            <person name="Alikhan N.F."/>
            <person name="Baker D."/>
            <person name="Gharbi K."/>
            <person name="Hall N."/>
            <person name="Watson M."/>
            <person name="Adriaenssens E.M."/>
            <person name="Foster-Nyarko E."/>
            <person name="Jarju S."/>
            <person name="Secka A."/>
            <person name="Antonio M."/>
            <person name="Oren A."/>
            <person name="Chaudhuri R.R."/>
            <person name="La Ragione R."/>
            <person name="Hildebrand F."/>
            <person name="Pallen M.J."/>
        </authorList>
    </citation>
    <scope>NUCLEOTIDE SEQUENCE</scope>
    <source>
        <strain evidence="2">ChiW7-2402</strain>
    </source>
</reference>
<dbReference type="Gene3D" id="3.40.190.10">
    <property type="entry name" value="Periplasmic binding protein-like II"/>
    <property type="match status" value="3"/>
</dbReference>
<keyword evidence="1" id="KW-0732">Signal</keyword>
<dbReference type="SUPFAM" id="SSF53850">
    <property type="entry name" value="Periplasmic binding protein-like II"/>
    <property type="match status" value="2"/>
</dbReference>
<dbReference type="AlphaFoldDB" id="A0A9D2JZA7"/>
<dbReference type="PROSITE" id="PS51257">
    <property type="entry name" value="PROKAR_LIPOPROTEIN"/>
    <property type="match status" value="1"/>
</dbReference>
<proteinExistence type="predicted"/>
<feature type="chain" id="PRO_5039357712" evidence="1">
    <location>
        <begin position="26"/>
        <end position="625"/>
    </location>
</feature>
<reference evidence="2" key="2">
    <citation type="submission" date="2021-04" db="EMBL/GenBank/DDBJ databases">
        <authorList>
            <person name="Gilroy R."/>
        </authorList>
    </citation>
    <scope>NUCLEOTIDE SEQUENCE</scope>
    <source>
        <strain evidence="2">ChiW7-2402</strain>
    </source>
</reference>
<dbReference type="Proteomes" id="UP000824102">
    <property type="component" value="Unassembled WGS sequence"/>
</dbReference>
<organism evidence="2 3">
    <name type="scientific">Candidatus Gallimonas intestinavium</name>
    <dbReference type="NCBI Taxonomy" id="2838603"/>
    <lineage>
        <taxon>Bacteria</taxon>
        <taxon>Bacillati</taxon>
        <taxon>Bacillota</taxon>
        <taxon>Clostridia</taxon>
        <taxon>Candidatus Gallimonas</taxon>
    </lineage>
</organism>
<evidence type="ECO:0000313" key="2">
    <source>
        <dbReference type="EMBL" id="HIZ72816.1"/>
    </source>
</evidence>
<protein>
    <submittedName>
        <fullName evidence="2">Uncharacterized protein</fullName>
    </submittedName>
</protein>
<comment type="caution">
    <text evidence="2">The sequence shown here is derived from an EMBL/GenBank/DDBJ whole genome shotgun (WGS) entry which is preliminary data.</text>
</comment>
<evidence type="ECO:0000313" key="3">
    <source>
        <dbReference type="Proteomes" id="UP000824102"/>
    </source>
</evidence>
<dbReference type="EMBL" id="DXBB01000064">
    <property type="protein sequence ID" value="HIZ72816.1"/>
    <property type="molecule type" value="Genomic_DNA"/>
</dbReference>
<feature type="signal peptide" evidence="1">
    <location>
        <begin position="1"/>
        <end position="25"/>
    </location>
</feature>
<gene>
    <name evidence="2" type="ORF">H9964_04475</name>
</gene>
<sequence length="625" mass="70240">MKKWKTIGAAALATVVAAGSMGIFAGCNNTGDADTFTIWMASSVNSSIYNDYGENPVIQYLEKRFDINLEFTTPMLGKELEDFNKLIGSGSYPDVMDLSFYTDSIALLYDDGYGAAMDLTQYIEDYMPNYSQFMEDNTQFTQYAKIDGMYLTLNNYNEAIPNQWGGWMYRRDWIVDYGESQTKGSYSSVEEVEAALSQGSSERTGGFIEPVADDSYEGGYAYADGIVFPDGILTADGYDNPLTLRDWEWMFEIFMQNDYCEYCISLPNIGYHGTGELLSAFGVGPLWNAYDDGTGTFSEIKFGPTEDGYRRYLEKMNEWYEKGWLDPNFTSNSGDMFYAIDGESITSGVVGMWYGTTGQLGDHLAQSSTQTIAALEGIDAWGARQPREGYGARDEASGMYTDDPSVFYLDSQETSRRWIVTDAAEGKNLEKLFTMLDWLYSEEGSIIKYYGLSLKELEEYDIDTSLLEEYDLLEEGCWWWADEDGNRVEEGTPGAKVFVNSKIKNATGDIAVATNGAYFFGLGYDARGLEYDQEPFVRSHAYDEWAVYNNYGTLTGSFTSQFTVEEGSSYNATQETIREYLGKEVPNLIKSGVTDASWNAFLGALRTRKCDSNTELLQSLYDRLH</sequence>
<evidence type="ECO:0000256" key="1">
    <source>
        <dbReference type="SAM" id="SignalP"/>
    </source>
</evidence>
<name>A0A9D2JZA7_9FIRM</name>
<accession>A0A9D2JZA7</accession>